<dbReference type="GeneID" id="8101190"/>
<dbReference type="eggNOG" id="ENOG502S7PS">
    <property type="taxonomic scope" value="Eukaryota"/>
</dbReference>
<evidence type="ECO:0000313" key="2">
    <source>
        <dbReference type="Proteomes" id="UP000001745"/>
    </source>
</evidence>
<dbReference type="Proteomes" id="UP000001745">
    <property type="component" value="Unassembled WGS sequence"/>
</dbReference>
<dbReference type="VEuPathDB" id="FungiDB:TSTA_078200"/>
<sequence length="367" mass="40909">MIPPCDPSILDKNQQFKKLHQHLTTNLLNPDASTRADGDIPERKAIAEELKNLQIKHAKRKIIKQTLWRACLEDPVDSRNDALSSTIRETGAVIAMFLGAPSGLNEYESGSLVNDQREASLLKSDIETFHDKTIQVLIPLLSETLSSWLNSLRSIADMGNQSSTTTASSSNIPTIAANQSRSRIISRLSISKRIQTPRLSPQVEERIARIHQIQMLELPCSRNKVAVTAANLLATRGEAMERMIVLLERTKHGSLSRATKARADYLATVAECMNNKAQVTKLETLSTIYTPENTAALENYSAHLRETITQLEETQNIANQTLQEYDQVGTSTKRRGNTGPMTDIARRYGDLAQEVEAVQREIKKLEI</sequence>
<dbReference type="HOGENOM" id="CLU_054584_1_0_1"/>
<dbReference type="EMBL" id="EQ962652">
    <property type="protein sequence ID" value="EED24457.1"/>
    <property type="molecule type" value="Genomic_DNA"/>
</dbReference>
<dbReference type="STRING" id="441959.B8LWR0"/>
<protein>
    <submittedName>
        <fullName evidence="1">Uncharacterized protein</fullName>
    </submittedName>
</protein>
<evidence type="ECO:0000313" key="1">
    <source>
        <dbReference type="EMBL" id="EED24457.1"/>
    </source>
</evidence>
<dbReference type="OMA" id="SNLRTWA"/>
<dbReference type="AlphaFoldDB" id="B8LWR0"/>
<dbReference type="Pfam" id="PF14735">
    <property type="entry name" value="HAUS4"/>
    <property type="match status" value="1"/>
</dbReference>
<keyword evidence="2" id="KW-1185">Reference proteome</keyword>
<reference evidence="2" key="1">
    <citation type="journal article" date="2015" name="Genome Announc.">
        <title>Genome sequence of the AIDS-associated pathogen Penicillium marneffei (ATCC18224) and its near taxonomic relative Talaromyces stipitatus (ATCC10500).</title>
        <authorList>
            <person name="Nierman W.C."/>
            <person name="Fedorova-Abrams N.D."/>
            <person name="Andrianopoulos A."/>
        </authorList>
    </citation>
    <scope>NUCLEOTIDE SEQUENCE [LARGE SCALE GENOMIC DNA]</scope>
    <source>
        <strain evidence="2">ATCC 10500 / CBS 375.48 / QM 6759 / NRRL 1006</strain>
    </source>
</reference>
<dbReference type="InterPro" id="IPR029327">
    <property type="entry name" value="HAUS4"/>
</dbReference>
<name>B8LWR0_TALSN</name>
<dbReference type="RefSeq" id="XP_002341844.1">
    <property type="nucleotide sequence ID" value="XM_002341803.1"/>
</dbReference>
<dbReference type="OrthoDB" id="66964at2759"/>
<accession>B8LWR0</accession>
<dbReference type="InParanoid" id="B8LWR0"/>
<organism evidence="1 2">
    <name type="scientific">Talaromyces stipitatus (strain ATCC 10500 / CBS 375.48 / QM 6759 / NRRL 1006)</name>
    <name type="common">Penicillium stipitatum</name>
    <dbReference type="NCBI Taxonomy" id="441959"/>
    <lineage>
        <taxon>Eukaryota</taxon>
        <taxon>Fungi</taxon>
        <taxon>Dikarya</taxon>
        <taxon>Ascomycota</taxon>
        <taxon>Pezizomycotina</taxon>
        <taxon>Eurotiomycetes</taxon>
        <taxon>Eurotiomycetidae</taxon>
        <taxon>Eurotiales</taxon>
        <taxon>Trichocomaceae</taxon>
        <taxon>Talaromyces</taxon>
        <taxon>Talaromyces sect. Talaromyces</taxon>
    </lineage>
</organism>
<dbReference type="GO" id="GO:0070652">
    <property type="term" value="C:HAUS complex"/>
    <property type="evidence" value="ECO:0007669"/>
    <property type="project" value="InterPro"/>
</dbReference>
<dbReference type="GO" id="GO:0051225">
    <property type="term" value="P:spindle assembly"/>
    <property type="evidence" value="ECO:0007669"/>
    <property type="project" value="InterPro"/>
</dbReference>
<proteinExistence type="predicted"/>
<dbReference type="PhylomeDB" id="B8LWR0"/>
<gene>
    <name evidence="1" type="ORF">TSTA_078200</name>
</gene>